<dbReference type="Proteomes" id="UP000247565">
    <property type="component" value="Unassembled WGS sequence"/>
</dbReference>
<accession>A0A318N2R8</accession>
<dbReference type="PIRSF" id="PIRSF002869">
    <property type="entry name" value="MviN"/>
    <property type="match status" value="1"/>
</dbReference>
<reference evidence="12 13" key="1">
    <citation type="submission" date="2018-05" db="EMBL/GenBank/DDBJ databases">
        <title>Reference genomes for bee gut microbiota database.</title>
        <authorList>
            <person name="Ellegaard K.M."/>
        </authorList>
    </citation>
    <scope>NUCLEOTIDE SEQUENCE [LARGE SCALE GENOMIC DNA]</scope>
    <source>
        <strain evidence="12 13">ESL0284</strain>
    </source>
</reference>
<keyword evidence="5 10" id="KW-0573">Peptidoglycan synthesis</keyword>
<evidence type="ECO:0000256" key="10">
    <source>
        <dbReference type="HAMAP-Rule" id="MF_02078"/>
    </source>
</evidence>
<feature type="transmembrane region" description="Helical" evidence="10">
    <location>
        <begin position="311"/>
        <end position="335"/>
    </location>
</feature>
<keyword evidence="10 11" id="KW-0813">Transport</keyword>
<dbReference type="AlphaFoldDB" id="A0A318N2R8"/>
<keyword evidence="10" id="KW-0997">Cell inner membrane</keyword>
<comment type="similarity">
    <text evidence="9 10 11">Belongs to the MurJ/MviN family.</text>
</comment>
<comment type="caution">
    <text evidence="10">Lacks conserved residue(s) required for the propagation of feature annotation.</text>
</comment>
<dbReference type="GO" id="GO:0015648">
    <property type="term" value="F:lipid-linked peptidoglycan transporter activity"/>
    <property type="evidence" value="ECO:0007669"/>
    <property type="project" value="UniProtKB-UniRule"/>
</dbReference>
<dbReference type="GO" id="GO:0071555">
    <property type="term" value="P:cell wall organization"/>
    <property type="evidence" value="ECO:0007669"/>
    <property type="project" value="UniProtKB-UniRule"/>
</dbReference>
<evidence type="ECO:0000256" key="8">
    <source>
        <dbReference type="ARBA" id="ARBA00060041"/>
    </source>
</evidence>
<feature type="transmembrane region" description="Helical" evidence="10">
    <location>
        <begin position="355"/>
        <end position="374"/>
    </location>
</feature>
<keyword evidence="7 10" id="KW-0472">Membrane</keyword>
<comment type="function">
    <text evidence="8 10 11">Involved in peptidoglycan biosynthesis. Transports lipid-linked peptidoglycan precursors from the inner to the outer leaflet of the cytoplasmic membrane.</text>
</comment>
<keyword evidence="13" id="KW-1185">Reference proteome</keyword>
<dbReference type="GO" id="GO:0034204">
    <property type="term" value="P:lipid translocation"/>
    <property type="evidence" value="ECO:0007669"/>
    <property type="project" value="TreeGrafter"/>
</dbReference>
<dbReference type="RefSeq" id="WP_110438215.1">
    <property type="nucleotide sequence ID" value="NZ_CP046393.1"/>
</dbReference>
<gene>
    <name evidence="12" type="primary">mviN</name>
    <name evidence="10" type="synonym">murJ</name>
    <name evidence="12" type="ORF">DK869_01405</name>
</gene>
<dbReference type="GO" id="GO:0005886">
    <property type="term" value="C:plasma membrane"/>
    <property type="evidence" value="ECO:0007669"/>
    <property type="project" value="UniProtKB-SubCell"/>
</dbReference>
<feature type="transmembrane region" description="Helical" evidence="10">
    <location>
        <begin position="132"/>
        <end position="152"/>
    </location>
</feature>
<keyword evidence="3 10" id="KW-0812">Transmembrane</keyword>
<name>A0A318N2R8_9PROT</name>
<evidence type="ECO:0000256" key="3">
    <source>
        <dbReference type="ARBA" id="ARBA00022692"/>
    </source>
</evidence>
<evidence type="ECO:0000256" key="11">
    <source>
        <dbReference type="PIRNR" id="PIRNR002869"/>
    </source>
</evidence>
<feature type="transmembrane region" description="Helical" evidence="10">
    <location>
        <begin position="410"/>
        <end position="428"/>
    </location>
</feature>
<feature type="transmembrane region" description="Helical" evidence="10">
    <location>
        <begin position="183"/>
        <end position="206"/>
    </location>
</feature>
<keyword evidence="2 10" id="KW-1003">Cell membrane</keyword>
<dbReference type="Pfam" id="PF03023">
    <property type="entry name" value="MurJ"/>
    <property type="match status" value="1"/>
</dbReference>
<evidence type="ECO:0000256" key="1">
    <source>
        <dbReference type="ARBA" id="ARBA00004651"/>
    </source>
</evidence>
<dbReference type="GO" id="GO:0009252">
    <property type="term" value="P:peptidoglycan biosynthetic process"/>
    <property type="evidence" value="ECO:0007669"/>
    <property type="project" value="UniProtKB-UniRule"/>
</dbReference>
<evidence type="ECO:0000256" key="5">
    <source>
        <dbReference type="ARBA" id="ARBA00022984"/>
    </source>
</evidence>
<keyword evidence="4 10" id="KW-0133">Cell shape</keyword>
<keyword evidence="10 11" id="KW-0961">Cell wall biogenesis/degradation</keyword>
<evidence type="ECO:0000256" key="6">
    <source>
        <dbReference type="ARBA" id="ARBA00022989"/>
    </source>
</evidence>
<evidence type="ECO:0000256" key="4">
    <source>
        <dbReference type="ARBA" id="ARBA00022960"/>
    </source>
</evidence>
<feature type="transmembrane region" description="Helical" evidence="10">
    <location>
        <begin position="386"/>
        <end position="404"/>
    </location>
</feature>
<dbReference type="EMBL" id="QGLT01000001">
    <property type="protein sequence ID" value="PXZ01696.1"/>
    <property type="molecule type" value="Genomic_DNA"/>
</dbReference>
<dbReference type="HAMAP" id="MF_02078">
    <property type="entry name" value="MurJ_MviN"/>
    <property type="match status" value="1"/>
</dbReference>
<comment type="pathway">
    <text evidence="10">Cell wall biogenesis; peptidoglycan biosynthesis.</text>
</comment>
<evidence type="ECO:0000256" key="9">
    <source>
        <dbReference type="ARBA" id="ARBA00061532"/>
    </source>
</evidence>
<evidence type="ECO:0000256" key="7">
    <source>
        <dbReference type="ARBA" id="ARBA00023136"/>
    </source>
</evidence>
<dbReference type="CDD" id="cd13123">
    <property type="entry name" value="MATE_MurJ_like"/>
    <property type="match status" value="1"/>
</dbReference>
<dbReference type="OrthoDB" id="9816572at2"/>
<feature type="transmembrane region" description="Helical" evidence="10">
    <location>
        <begin position="443"/>
        <end position="465"/>
    </location>
</feature>
<feature type="transmembrane region" description="Helical" evidence="10">
    <location>
        <begin position="477"/>
        <end position="501"/>
    </location>
</feature>
<comment type="caution">
    <text evidence="12">The sequence shown here is derived from an EMBL/GenBank/DDBJ whole genome shotgun (WGS) entry which is preliminary data.</text>
</comment>
<keyword evidence="6 10" id="KW-1133">Transmembrane helix</keyword>
<dbReference type="NCBIfam" id="TIGR01695">
    <property type="entry name" value="murJ_mviN"/>
    <property type="match status" value="1"/>
</dbReference>
<dbReference type="InterPro" id="IPR004268">
    <property type="entry name" value="MurJ"/>
</dbReference>
<dbReference type="PANTHER" id="PTHR47019:SF1">
    <property type="entry name" value="LIPID II FLIPPASE MURJ"/>
    <property type="match status" value="1"/>
</dbReference>
<protein>
    <recommendedName>
        <fullName evidence="10">Probable lipid II flippase MurJ</fullName>
    </recommendedName>
</protein>
<dbReference type="PRINTS" id="PR01806">
    <property type="entry name" value="VIRFACTRMVIN"/>
</dbReference>
<dbReference type="GO" id="GO:0008360">
    <property type="term" value="P:regulation of cell shape"/>
    <property type="evidence" value="ECO:0007669"/>
    <property type="project" value="UniProtKB-UniRule"/>
</dbReference>
<organism evidence="12 13">
    <name type="scientific">Commensalibacter melissae</name>
    <dbReference type="NCBI Taxonomy" id="2070537"/>
    <lineage>
        <taxon>Bacteria</taxon>
        <taxon>Pseudomonadati</taxon>
        <taxon>Pseudomonadota</taxon>
        <taxon>Alphaproteobacteria</taxon>
        <taxon>Acetobacterales</taxon>
        <taxon>Acetobacteraceae</taxon>
    </lineage>
</organism>
<dbReference type="PANTHER" id="PTHR47019">
    <property type="entry name" value="LIPID II FLIPPASE MURJ"/>
    <property type="match status" value="1"/>
</dbReference>
<feature type="transmembrane region" description="Helical" evidence="10">
    <location>
        <begin position="159"/>
        <end position="177"/>
    </location>
</feature>
<comment type="subcellular location">
    <subcellularLocation>
        <location evidence="10">Cell inner membrane</location>
        <topology evidence="10">Multi-pass membrane protein</topology>
    </subcellularLocation>
    <subcellularLocation>
        <location evidence="1">Cell membrane</location>
        <topology evidence="1">Multi-pass membrane protein</topology>
    </subcellularLocation>
</comment>
<dbReference type="InterPro" id="IPR051050">
    <property type="entry name" value="Lipid_II_flippase_MurJ/MviN"/>
</dbReference>
<feature type="transmembrane region" description="Helical" evidence="10">
    <location>
        <begin position="88"/>
        <end position="112"/>
    </location>
</feature>
<feature type="transmembrane region" description="Helical" evidence="10">
    <location>
        <begin position="227"/>
        <end position="252"/>
    </location>
</feature>
<dbReference type="UniPathway" id="UPA00219"/>
<sequence>MFKNLLTVSGWTMLSRLLGLVRDQLLAAFLGAGSLQDAYQVAFRLPNMFRRLFGEGAFNAAFVPLFTLTLDKKNINEAKKFANESFNILIFILLIFTLLGEIFMPQLLHIIAPGFTTDKNRYHEAIILSRITFPYMILICGAALLAGVLNSLHHFSIAAAAYVSFNIFGIAALLWLTPFMPNAAWAAAWGVTISGVAQFGILWLAARKAGVTILFHRPKLSPSIKKLFRKMTPGIIGSGITQINLTIDTIIATLLPTGSVSVMYFADRINQLPLGVLGAAAGTTLLPLLTKELNTGNKEAALSIQNKTLDYCLLLTLPAAFGLFTLAPLIISTLFGHGAFNLDAVYKSAQSLRTYTVGLPAFILIKVLSPGFFARGDTSTPVKIGIFTLLLNFILNLIFMYPLAHMGPPLASSIAAIANVGALAFILWKKDAFYLPVSIIKRIIYMIVAAFIMSLSIFLTEMIFFQNIIKNPILFRIIDLSILVLTGGLVYGGILHILDIIDLNSTCLKVRQRILKR</sequence>
<evidence type="ECO:0000313" key="12">
    <source>
        <dbReference type="EMBL" id="PXZ01696.1"/>
    </source>
</evidence>
<evidence type="ECO:0000313" key="13">
    <source>
        <dbReference type="Proteomes" id="UP000247565"/>
    </source>
</evidence>
<proteinExistence type="inferred from homology"/>
<evidence type="ECO:0000256" key="2">
    <source>
        <dbReference type="ARBA" id="ARBA00022475"/>
    </source>
</evidence>